<dbReference type="Proteomes" id="UP000321379">
    <property type="component" value="Unassembled WGS sequence"/>
</dbReference>
<organism evidence="1 2">
    <name type="scientific">Lacisediminihabitans profunda</name>
    <dbReference type="NCBI Taxonomy" id="2594790"/>
    <lineage>
        <taxon>Bacteria</taxon>
        <taxon>Bacillati</taxon>
        <taxon>Actinomycetota</taxon>
        <taxon>Actinomycetes</taxon>
        <taxon>Micrococcales</taxon>
        <taxon>Microbacteriaceae</taxon>
        <taxon>Lacisediminihabitans</taxon>
    </lineage>
</organism>
<dbReference type="AlphaFoldDB" id="A0A5C8UUX3"/>
<name>A0A5C8UUX3_9MICO</name>
<protein>
    <submittedName>
        <fullName evidence="1">Amino acid deaminase</fullName>
    </submittedName>
</protein>
<reference evidence="1 2" key="1">
    <citation type="submission" date="2019-08" db="EMBL/GenBank/DDBJ databases">
        <title>Bacterial whole genome sequence for Glaciihabitans sp. CHu50b-6-2.</title>
        <authorList>
            <person name="Jin L."/>
        </authorList>
    </citation>
    <scope>NUCLEOTIDE SEQUENCE [LARGE SCALE GENOMIC DNA]</scope>
    <source>
        <strain evidence="1 2">CHu50b-6-2</strain>
    </source>
</reference>
<keyword evidence="2" id="KW-1185">Reference proteome</keyword>
<accession>A0A5C8UUX3</accession>
<gene>
    <name evidence="1" type="ORF">FVP33_07560</name>
</gene>
<sequence>MPQRTMDQQVRTDAAAGAFDDWGLSTVIDENLDAPVIPRDQFERLHDLAGLDAAWPIGNAGLLHVYGYLLSTVDTPYGSKGARWLDGTLARTLGLPADAFLPDGPGIGTLLSRVTAAVLPRLAEPPVDALAVLDQQSMDGRATVRTVVVGGAHAAALLYGIAEGGRMRAVTAFPLSAAPDSFLRALAEQQPRLRYNAATSTLAPRSPLASSLRTQ</sequence>
<proteinExistence type="predicted"/>
<evidence type="ECO:0000313" key="2">
    <source>
        <dbReference type="Proteomes" id="UP000321379"/>
    </source>
</evidence>
<comment type="caution">
    <text evidence="1">The sequence shown here is derived from an EMBL/GenBank/DDBJ whole genome shotgun (WGS) entry which is preliminary data.</text>
</comment>
<dbReference type="RefSeq" id="WP_147782985.1">
    <property type="nucleotide sequence ID" value="NZ_VRMG01000005.1"/>
</dbReference>
<dbReference type="EMBL" id="VRMG01000005">
    <property type="protein sequence ID" value="TXN31398.1"/>
    <property type="molecule type" value="Genomic_DNA"/>
</dbReference>
<evidence type="ECO:0000313" key="1">
    <source>
        <dbReference type="EMBL" id="TXN31398.1"/>
    </source>
</evidence>